<dbReference type="GO" id="GO:1902975">
    <property type="term" value="P:mitotic DNA replication initiation"/>
    <property type="evidence" value="ECO:0007669"/>
    <property type="project" value="TreeGrafter"/>
</dbReference>
<feature type="domain" description="GINS subunit" evidence="7">
    <location>
        <begin position="3"/>
        <end position="90"/>
    </location>
</feature>
<evidence type="ECO:0000256" key="4">
    <source>
        <dbReference type="ARBA" id="ARBA00023242"/>
    </source>
</evidence>
<dbReference type="PANTHER" id="PTHR22768:SF0">
    <property type="entry name" value="DNA REPLICATION COMPLEX GINS PROTEIN PSF3"/>
    <property type="match status" value="1"/>
</dbReference>
<comment type="function">
    <text evidence="5">Required for correct functioning of the GINS complex, a complex that plays an essential role in the initiation of DNA replication, and progression of DNA replication forks. GINS complex is a core component of CDC45-MCM-GINS (CMG) helicase, the molecular machine that unwinds template DNA during replication, and around which the replisome is built.</text>
</comment>
<comment type="subcellular location">
    <subcellularLocation>
        <location evidence="1 6">Nucleus</location>
    </subcellularLocation>
</comment>
<gene>
    <name evidence="8" type="ORF">KIN20_016836</name>
</gene>
<dbReference type="InterPro" id="IPR021151">
    <property type="entry name" value="GINS_A"/>
</dbReference>
<dbReference type="CDD" id="cd11713">
    <property type="entry name" value="GINS_A_psf3"/>
    <property type="match status" value="1"/>
</dbReference>
<dbReference type="InterPro" id="IPR036224">
    <property type="entry name" value="GINS_bundle-like_dom_sf"/>
</dbReference>
<protein>
    <recommendedName>
        <fullName evidence="6">DNA replication complex GINS protein PSF3</fullName>
    </recommendedName>
</protein>
<name>A0AAD5N051_PARTN</name>
<evidence type="ECO:0000256" key="1">
    <source>
        <dbReference type="ARBA" id="ARBA00004123"/>
    </source>
</evidence>
<evidence type="ECO:0000313" key="9">
    <source>
        <dbReference type="Proteomes" id="UP001196413"/>
    </source>
</evidence>
<comment type="subunit">
    <text evidence="6">Component of the GINS complex.</text>
</comment>
<evidence type="ECO:0000256" key="6">
    <source>
        <dbReference type="RuleBase" id="RU367161"/>
    </source>
</evidence>
<dbReference type="AlphaFoldDB" id="A0AAD5N051"/>
<dbReference type="Pfam" id="PF05916">
    <property type="entry name" value="Sld5"/>
    <property type="match status" value="1"/>
</dbReference>
<dbReference type="GO" id="GO:0000811">
    <property type="term" value="C:GINS complex"/>
    <property type="evidence" value="ECO:0007669"/>
    <property type="project" value="UniProtKB-UniRule"/>
</dbReference>
<evidence type="ECO:0000256" key="3">
    <source>
        <dbReference type="ARBA" id="ARBA00022705"/>
    </source>
</evidence>
<organism evidence="8 9">
    <name type="scientific">Parelaphostrongylus tenuis</name>
    <name type="common">Meningeal worm</name>
    <dbReference type="NCBI Taxonomy" id="148309"/>
    <lineage>
        <taxon>Eukaryota</taxon>
        <taxon>Metazoa</taxon>
        <taxon>Ecdysozoa</taxon>
        <taxon>Nematoda</taxon>
        <taxon>Chromadorea</taxon>
        <taxon>Rhabditida</taxon>
        <taxon>Rhabditina</taxon>
        <taxon>Rhabditomorpha</taxon>
        <taxon>Strongyloidea</taxon>
        <taxon>Metastrongylidae</taxon>
        <taxon>Parelaphostrongylus</taxon>
    </lineage>
</organism>
<dbReference type="InterPro" id="IPR010492">
    <property type="entry name" value="GINS_Psf3"/>
</dbReference>
<accession>A0AAD5N051</accession>
<keyword evidence="4 6" id="KW-0539">Nucleus</keyword>
<keyword evidence="3 6" id="KW-0235">DNA replication</keyword>
<dbReference type="Gene3D" id="1.20.58.2050">
    <property type="match status" value="1"/>
</dbReference>
<proteinExistence type="inferred from homology"/>
<sequence>MAYNSNVRNVLLANAAHANLDALQPYYYKMGMNLCQLLGGNVAGEIADCLVETIVQRIGDIVLRTMSDSGITTKIDNMEKRLYEESMKCQSRLHEYFSAQQTKGRKRRI</sequence>
<dbReference type="Proteomes" id="UP001196413">
    <property type="component" value="Unassembled WGS sequence"/>
</dbReference>
<comment type="caution">
    <text evidence="8">The sequence shown here is derived from an EMBL/GenBank/DDBJ whole genome shotgun (WGS) entry which is preliminary data.</text>
</comment>
<comment type="similarity">
    <text evidence="2 6">Belongs to the GINS3/PSF3 family.</text>
</comment>
<dbReference type="SUPFAM" id="SSF158573">
    <property type="entry name" value="GINS helical bundle-like"/>
    <property type="match status" value="1"/>
</dbReference>
<evidence type="ECO:0000313" key="8">
    <source>
        <dbReference type="EMBL" id="KAJ1358417.1"/>
    </source>
</evidence>
<dbReference type="InterPro" id="IPR038437">
    <property type="entry name" value="GINS_Psf3_sf"/>
</dbReference>
<dbReference type="PANTHER" id="PTHR22768">
    <property type="entry name" value="DNA REPLICATION COMPLEX GINS PROTEIN PSF3"/>
    <property type="match status" value="1"/>
</dbReference>
<evidence type="ECO:0000259" key="7">
    <source>
        <dbReference type="Pfam" id="PF05916"/>
    </source>
</evidence>
<comment type="function">
    <text evidence="6">The GINS complex plays an essential role in the initiation of DNA replication.</text>
</comment>
<keyword evidence="9" id="KW-1185">Reference proteome</keyword>
<evidence type="ECO:0000256" key="2">
    <source>
        <dbReference type="ARBA" id="ARBA00006343"/>
    </source>
</evidence>
<evidence type="ECO:0000256" key="5">
    <source>
        <dbReference type="ARBA" id="ARBA00045258"/>
    </source>
</evidence>
<dbReference type="EMBL" id="JAHQIW010003376">
    <property type="protein sequence ID" value="KAJ1358417.1"/>
    <property type="molecule type" value="Genomic_DNA"/>
</dbReference>
<reference evidence="8" key="1">
    <citation type="submission" date="2021-06" db="EMBL/GenBank/DDBJ databases">
        <title>Parelaphostrongylus tenuis whole genome reference sequence.</title>
        <authorList>
            <person name="Garwood T.J."/>
            <person name="Larsen P.A."/>
            <person name="Fountain-Jones N.M."/>
            <person name="Garbe J.R."/>
            <person name="Macchietto M.G."/>
            <person name="Kania S.A."/>
            <person name="Gerhold R.W."/>
            <person name="Richards J.E."/>
            <person name="Wolf T.M."/>
        </authorList>
    </citation>
    <scope>NUCLEOTIDE SEQUENCE</scope>
    <source>
        <strain evidence="8">MNPRO001-30</strain>
        <tissue evidence="8">Meninges</tissue>
    </source>
</reference>